<evidence type="ECO:0000313" key="3">
    <source>
        <dbReference type="Proteomes" id="UP000067434"/>
    </source>
</evidence>
<organism evidence="2 3">
    <name type="scientific">Infirmifilum uzonense</name>
    <dbReference type="NCBI Taxonomy" id="1550241"/>
    <lineage>
        <taxon>Archaea</taxon>
        <taxon>Thermoproteota</taxon>
        <taxon>Thermoprotei</taxon>
        <taxon>Thermofilales</taxon>
        <taxon>Thermofilaceae</taxon>
        <taxon>Infirmifilum</taxon>
    </lineage>
</organism>
<accession>A0A0F7FIZ3</accession>
<protein>
    <submittedName>
        <fullName evidence="2">Uncharacterized protein</fullName>
    </submittedName>
</protein>
<dbReference type="STRING" id="1550241.MA03_06165"/>
<dbReference type="OrthoDB" id="31574at2157"/>
<dbReference type="RefSeq" id="WP_052884423.1">
    <property type="nucleotide sequence ID" value="NZ_CP009961.1"/>
</dbReference>
<proteinExistence type="predicted"/>
<feature type="transmembrane region" description="Helical" evidence="1">
    <location>
        <begin position="116"/>
        <end position="135"/>
    </location>
</feature>
<sequence length="162" mass="18072">MFIRKLKLRFLQVVYEGYLKRSRPRLKRRVDWKEVDDNLALMLTPPATLLTVSPEELLSKIFQPFVDVIALLAAITFGIGIIGFILLILDAALSWVTGGSFGRSIAVSKFIRAAETLAILPLLFFVIMILNSLGIPEISSVAKIMENLLQRGWRLITTSLGG</sequence>
<keyword evidence="1" id="KW-0812">Transmembrane</keyword>
<dbReference type="KEGG" id="thf:MA03_06165"/>
<name>A0A0F7FIZ3_9CREN</name>
<dbReference type="AlphaFoldDB" id="A0A0F7FIZ3"/>
<keyword evidence="3" id="KW-1185">Reference proteome</keyword>
<keyword evidence="1" id="KW-0472">Membrane</keyword>
<dbReference type="PATRIC" id="fig|1550241.5.peg.1281"/>
<dbReference type="Proteomes" id="UP000067434">
    <property type="component" value="Chromosome"/>
</dbReference>
<evidence type="ECO:0000313" key="2">
    <source>
        <dbReference type="EMBL" id="AKG38915.1"/>
    </source>
</evidence>
<evidence type="ECO:0000256" key="1">
    <source>
        <dbReference type="SAM" id="Phobius"/>
    </source>
</evidence>
<keyword evidence="1" id="KW-1133">Transmembrane helix</keyword>
<gene>
    <name evidence="2" type="ORF">MA03_06165</name>
</gene>
<reference evidence="2 3" key="1">
    <citation type="journal article" date="2015" name="Stand. Genomic Sci.">
        <title>Complete genome sequence of and proposal of Thermofilum uzonense sp. nov. a novel hyperthermophilic crenarchaeon and emended description of the genus Thermofilum.</title>
        <authorList>
            <person name="Toshchakov S.V."/>
            <person name="Korzhenkov A.A."/>
            <person name="Samarov N.I."/>
            <person name="Mazunin I.O."/>
            <person name="Mozhey O.I."/>
            <person name="Shmyr I.S."/>
            <person name="Derbikova K.S."/>
            <person name="Taranov E.A."/>
            <person name="Dominova I.N."/>
            <person name="Bonch-Osmolovskaya E.A."/>
            <person name="Patrushev M.V."/>
            <person name="Podosokorskaya O.A."/>
            <person name="Kublanov I.V."/>
        </authorList>
    </citation>
    <scope>NUCLEOTIDE SEQUENCE [LARGE SCALE GENOMIC DNA]</scope>
    <source>
        <strain evidence="2 3">1807-2</strain>
    </source>
</reference>
<dbReference type="HOGENOM" id="CLU_1536741_0_0_2"/>
<dbReference type="EMBL" id="CP009961">
    <property type="protein sequence ID" value="AKG38915.1"/>
    <property type="molecule type" value="Genomic_DNA"/>
</dbReference>
<dbReference type="GeneID" id="25401798"/>
<feature type="transmembrane region" description="Helical" evidence="1">
    <location>
        <begin position="68"/>
        <end position="96"/>
    </location>
</feature>